<reference evidence="2 3" key="1">
    <citation type="submission" date="2019-01" db="EMBL/GenBank/DDBJ databases">
        <authorList>
            <person name="Chen W.-M."/>
        </authorList>
    </citation>
    <scope>NUCLEOTIDE SEQUENCE [LARGE SCALE GENOMIC DNA]</scope>
    <source>
        <strain evidence="2 3">CCP-6</strain>
    </source>
</reference>
<sequence length="411" mass="43801">MAIIQPPGINARRAVVLKTPQTRRAQRVHIRGFTGITGRTSHVTAAMAGGYTWVRAWFANDSATPFTVDKLTFAATAVATDSNPRDAGGTSIGGWVQGWFDGAGVDTLPGSTAQTAASITVPAGTAANPSYVCSDWLLLAPIDRADGDWRRYLMCRAYTSGASRWATRPDLTWDSPTVNLGRLWTMYDGAGDQTTTATLLTEGLRGATLALEAISDRSGHVFMAVGDSLTQGQGSTSDYATWGHIASAALSTSALPMSFVNAGWSGQTTLQFYDRGRGEIARFRPTICAIAPWSPNDTLDLANAQRGYSRAMAMAQQVRDGGGIPVFWTPMPTDRITTTTQEDARLWVVNKLRGLRDSGNILLADFDVLLTDGAYPARIKASLTVDGTHLNDAGYALCGGAMQAVLRLVAA</sequence>
<evidence type="ECO:0000313" key="3">
    <source>
        <dbReference type="Proteomes" id="UP000282957"/>
    </source>
</evidence>
<dbReference type="RefSeq" id="WP_127788757.1">
    <property type="nucleotide sequence ID" value="NZ_SACL01000006.1"/>
</dbReference>
<dbReference type="PANTHER" id="PTHR43784">
    <property type="entry name" value="GDSL-LIKE LIPASE/ACYLHYDROLASE, PUTATIVE (AFU_ORTHOLOGUE AFUA_2G00820)-RELATED"/>
    <property type="match status" value="1"/>
</dbReference>
<evidence type="ECO:0000313" key="2">
    <source>
        <dbReference type="EMBL" id="RVT95269.1"/>
    </source>
</evidence>
<protein>
    <submittedName>
        <fullName evidence="2">SGNH/GDSL hydrolase family protein</fullName>
    </submittedName>
</protein>
<name>A0A437MC98_9PROT</name>
<dbReference type="GO" id="GO:0016788">
    <property type="term" value="F:hydrolase activity, acting on ester bonds"/>
    <property type="evidence" value="ECO:0007669"/>
    <property type="project" value="UniProtKB-ARBA"/>
</dbReference>
<dbReference type="InterPro" id="IPR053140">
    <property type="entry name" value="GDSL_Rv0518-like"/>
</dbReference>
<feature type="domain" description="SGNH hydrolase-type esterase" evidence="1">
    <location>
        <begin position="224"/>
        <end position="397"/>
    </location>
</feature>
<dbReference type="AlphaFoldDB" id="A0A437MC98"/>
<dbReference type="InterPro" id="IPR036514">
    <property type="entry name" value="SGNH_hydro_sf"/>
</dbReference>
<keyword evidence="2" id="KW-0378">Hydrolase</keyword>
<dbReference type="InterPro" id="IPR013830">
    <property type="entry name" value="SGNH_hydro"/>
</dbReference>
<dbReference type="Proteomes" id="UP000282957">
    <property type="component" value="Unassembled WGS sequence"/>
</dbReference>
<dbReference type="Gene3D" id="3.40.50.1110">
    <property type="entry name" value="SGNH hydrolase"/>
    <property type="match status" value="1"/>
</dbReference>
<gene>
    <name evidence="2" type="ORF">EOD42_16935</name>
</gene>
<dbReference type="SUPFAM" id="SSF52266">
    <property type="entry name" value="SGNH hydrolase"/>
    <property type="match status" value="1"/>
</dbReference>
<proteinExistence type="predicted"/>
<dbReference type="Pfam" id="PF13472">
    <property type="entry name" value="Lipase_GDSL_2"/>
    <property type="match status" value="1"/>
</dbReference>
<organism evidence="2 3">
    <name type="scientific">Rhodovarius crocodyli</name>
    <dbReference type="NCBI Taxonomy" id="1979269"/>
    <lineage>
        <taxon>Bacteria</taxon>
        <taxon>Pseudomonadati</taxon>
        <taxon>Pseudomonadota</taxon>
        <taxon>Alphaproteobacteria</taxon>
        <taxon>Acetobacterales</taxon>
        <taxon>Roseomonadaceae</taxon>
        <taxon>Rhodovarius</taxon>
    </lineage>
</organism>
<dbReference type="PANTHER" id="PTHR43784:SF2">
    <property type="entry name" value="GDSL-LIKE LIPASE_ACYLHYDROLASE, PUTATIVE (AFU_ORTHOLOGUE AFUA_2G00820)-RELATED"/>
    <property type="match status" value="1"/>
</dbReference>
<evidence type="ECO:0000259" key="1">
    <source>
        <dbReference type="Pfam" id="PF13472"/>
    </source>
</evidence>
<comment type="caution">
    <text evidence="2">The sequence shown here is derived from an EMBL/GenBank/DDBJ whole genome shotgun (WGS) entry which is preliminary data.</text>
</comment>
<keyword evidence="3" id="KW-1185">Reference proteome</keyword>
<accession>A0A437MC98</accession>
<dbReference type="EMBL" id="SACL01000006">
    <property type="protein sequence ID" value="RVT95269.1"/>
    <property type="molecule type" value="Genomic_DNA"/>
</dbReference>
<dbReference type="OrthoDB" id="1828825at2"/>